<name>A0A100HNH2_9DEIO</name>
<dbReference type="Proteomes" id="UP000056209">
    <property type="component" value="Unassembled WGS sequence"/>
</dbReference>
<evidence type="ECO:0000313" key="2">
    <source>
        <dbReference type="Proteomes" id="UP000056209"/>
    </source>
</evidence>
<keyword evidence="2" id="KW-1185">Reference proteome</keyword>
<dbReference type="RefSeq" id="WP_058980166.1">
    <property type="nucleotide sequence ID" value="NZ_BCMS01000006.1"/>
</dbReference>
<sequence length="90" mass="9841">MTTEPSSLLFQAATTPSRPTRVAVVLNRQVVAHADSLTRAAGFAQGWAARMDHMRRACPGGVQGEVRSEWYPGWDHANDYCARWGIGRAG</sequence>
<reference evidence="2" key="1">
    <citation type="submission" date="2015-11" db="EMBL/GenBank/DDBJ databases">
        <title>Draft Genome Sequence of the Radioresistant Bacterium Deinococcus grandis, Isolated from Freshwater Fish in Japan.</title>
        <authorList>
            <person name="Satoh K."/>
            <person name="Onodera T."/>
            <person name="Omoso K."/>
            <person name="Takeda-Yano K."/>
            <person name="Katayama T."/>
            <person name="Oono Y."/>
            <person name="Narumi I."/>
        </authorList>
    </citation>
    <scope>NUCLEOTIDE SEQUENCE [LARGE SCALE GENOMIC DNA]</scope>
    <source>
        <strain evidence="2">ATCC 43672</strain>
    </source>
</reference>
<dbReference type="AlphaFoldDB" id="A0A100HNH2"/>
<gene>
    <name evidence="1" type="ORF">DEIGR_400098</name>
</gene>
<protein>
    <submittedName>
        <fullName evidence="1">Endopeptidase o</fullName>
    </submittedName>
</protein>
<accession>A0A100HNH2</accession>
<proteinExistence type="predicted"/>
<comment type="caution">
    <text evidence="1">The sequence shown here is derived from an EMBL/GenBank/DDBJ whole genome shotgun (WGS) entry which is preliminary data.</text>
</comment>
<dbReference type="EMBL" id="BCMS01000006">
    <property type="protein sequence ID" value="GAQ23965.1"/>
    <property type="molecule type" value="Genomic_DNA"/>
</dbReference>
<evidence type="ECO:0000313" key="1">
    <source>
        <dbReference type="EMBL" id="GAQ23965.1"/>
    </source>
</evidence>
<organism evidence="1 2">
    <name type="scientific">Deinococcus grandis</name>
    <dbReference type="NCBI Taxonomy" id="57498"/>
    <lineage>
        <taxon>Bacteria</taxon>
        <taxon>Thermotogati</taxon>
        <taxon>Deinococcota</taxon>
        <taxon>Deinococci</taxon>
        <taxon>Deinococcales</taxon>
        <taxon>Deinococcaceae</taxon>
        <taxon>Deinococcus</taxon>
    </lineage>
</organism>